<dbReference type="InterPro" id="IPR001789">
    <property type="entry name" value="Sig_transdc_resp-reg_receiver"/>
</dbReference>
<evidence type="ECO:0000256" key="1">
    <source>
        <dbReference type="ARBA" id="ARBA00022553"/>
    </source>
</evidence>
<dbReference type="InterPro" id="IPR011006">
    <property type="entry name" value="CheY-like_superfamily"/>
</dbReference>
<gene>
    <name evidence="4" type="ORF">QLQ12_34850</name>
</gene>
<evidence type="ECO:0000313" key="4">
    <source>
        <dbReference type="EMBL" id="MDI6103806.1"/>
    </source>
</evidence>
<protein>
    <submittedName>
        <fullName evidence="4">Response regulator</fullName>
    </submittedName>
</protein>
<keyword evidence="1 2" id="KW-0597">Phosphoprotein</keyword>
<dbReference type="SMART" id="SM00448">
    <property type="entry name" value="REC"/>
    <property type="match status" value="1"/>
</dbReference>
<dbReference type="PANTHER" id="PTHR44591:SF3">
    <property type="entry name" value="RESPONSE REGULATORY DOMAIN-CONTAINING PROTEIN"/>
    <property type="match status" value="1"/>
</dbReference>
<dbReference type="EMBL" id="JASCTH010000027">
    <property type="protein sequence ID" value="MDI6103806.1"/>
    <property type="molecule type" value="Genomic_DNA"/>
</dbReference>
<proteinExistence type="predicted"/>
<dbReference type="Pfam" id="PF00072">
    <property type="entry name" value="Response_reg"/>
    <property type="match status" value="1"/>
</dbReference>
<organism evidence="4 5">
    <name type="scientific">Actinoplanes sandaracinus</name>
    <dbReference type="NCBI Taxonomy" id="3045177"/>
    <lineage>
        <taxon>Bacteria</taxon>
        <taxon>Bacillati</taxon>
        <taxon>Actinomycetota</taxon>
        <taxon>Actinomycetes</taxon>
        <taxon>Micromonosporales</taxon>
        <taxon>Micromonosporaceae</taxon>
        <taxon>Actinoplanes</taxon>
    </lineage>
</organism>
<accession>A0ABT6WVZ8</accession>
<evidence type="ECO:0000259" key="3">
    <source>
        <dbReference type="PROSITE" id="PS50110"/>
    </source>
</evidence>
<dbReference type="PROSITE" id="PS50110">
    <property type="entry name" value="RESPONSE_REGULATORY"/>
    <property type="match status" value="1"/>
</dbReference>
<feature type="modified residue" description="4-aspartylphosphate" evidence="2">
    <location>
        <position position="61"/>
    </location>
</feature>
<comment type="caution">
    <text evidence="4">The sequence shown here is derived from an EMBL/GenBank/DDBJ whole genome shotgun (WGS) entry which is preliminary data.</text>
</comment>
<dbReference type="InterPro" id="IPR050595">
    <property type="entry name" value="Bact_response_regulator"/>
</dbReference>
<dbReference type="Gene3D" id="3.40.50.2300">
    <property type="match status" value="1"/>
</dbReference>
<dbReference type="RefSeq" id="WP_282765045.1">
    <property type="nucleotide sequence ID" value="NZ_JASCTH010000027.1"/>
</dbReference>
<keyword evidence="5" id="KW-1185">Reference proteome</keyword>
<reference evidence="4 5" key="1">
    <citation type="submission" date="2023-05" db="EMBL/GenBank/DDBJ databases">
        <title>Actinoplanes sp. NEAU-A12 genome sequencing.</title>
        <authorList>
            <person name="Wang Z.-S."/>
        </authorList>
    </citation>
    <scope>NUCLEOTIDE SEQUENCE [LARGE SCALE GENOMIC DNA]</scope>
    <source>
        <strain evidence="4 5">NEAU-A12</strain>
    </source>
</reference>
<name>A0ABT6WVZ8_9ACTN</name>
<dbReference type="SUPFAM" id="SSF52172">
    <property type="entry name" value="CheY-like"/>
    <property type="match status" value="1"/>
</dbReference>
<feature type="domain" description="Response regulatory" evidence="3">
    <location>
        <begin position="8"/>
        <end position="128"/>
    </location>
</feature>
<dbReference type="PANTHER" id="PTHR44591">
    <property type="entry name" value="STRESS RESPONSE REGULATOR PROTEIN 1"/>
    <property type="match status" value="1"/>
</dbReference>
<sequence length="135" mass="14793">MDVAHRHRILIVEDHDADMVRMMITRSRNPIAAAATVVAVRDLASARAELTSEPYDLILLDLELPDGTGLDLAQEITRSTNPHRPIVIAVTASAIPAERDRILAQGCDDFVSKPYDPHQLVNLAVKHLTNRAATA</sequence>
<evidence type="ECO:0000313" key="5">
    <source>
        <dbReference type="Proteomes" id="UP001241758"/>
    </source>
</evidence>
<dbReference type="CDD" id="cd17546">
    <property type="entry name" value="REC_hyHK_CKI1_RcsC-like"/>
    <property type="match status" value="1"/>
</dbReference>
<dbReference type="Proteomes" id="UP001241758">
    <property type="component" value="Unassembled WGS sequence"/>
</dbReference>
<evidence type="ECO:0000256" key="2">
    <source>
        <dbReference type="PROSITE-ProRule" id="PRU00169"/>
    </source>
</evidence>